<dbReference type="Pfam" id="PF00560">
    <property type="entry name" value="LRR_1"/>
    <property type="match status" value="1"/>
</dbReference>
<dbReference type="PANTHER" id="PTHR23155:SF1068">
    <property type="entry name" value="OS07G0273900 PROTEIN"/>
    <property type="match status" value="1"/>
</dbReference>
<dbReference type="AlphaFoldDB" id="A0AAV5BH59"/>
<protein>
    <recommendedName>
        <fullName evidence="7">NB-ARC domain-containing protein</fullName>
    </recommendedName>
</protein>
<dbReference type="Pfam" id="PF25019">
    <property type="entry name" value="LRR_R13L1-DRL21"/>
    <property type="match status" value="1"/>
</dbReference>
<evidence type="ECO:0000313" key="4">
    <source>
        <dbReference type="EMBL" id="GJM85551.1"/>
    </source>
</evidence>
<reference evidence="4" key="2">
    <citation type="submission" date="2021-12" db="EMBL/GenBank/DDBJ databases">
        <title>Resequencing data analysis of finger millet.</title>
        <authorList>
            <person name="Hatakeyama M."/>
            <person name="Aluri S."/>
            <person name="Balachadran M.T."/>
            <person name="Sivarajan S.R."/>
            <person name="Poveda L."/>
            <person name="Shimizu-Inatsugi R."/>
            <person name="Schlapbach R."/>
            <person name="Sreeman S.M."/>
            <person name="Shimizu K.K."/>
        </authorList>
    </citation>
    <scope>NUCLEOTIDE SEQUENCE</scope>
</reference>
<dbReference type="InterPro" id="IPR002182">
    <property type="entry name" value="NB-ARC"/>
</dbReference>
<feature type="compositionally biased region" description="Low complexity" evidence="1">
    <location>
        <begin position="80"/>
        <end position="93"/>
    </location>
</feature>
<dbReference type="Pfam" id="PF00931">
    <property type="entry name" value="NB-ARC"/>
    <property type="match status" value="1"/>
</dbReference>
<dbReference type="GO" id="GO:0098542">
    <property type="term" value="P:defense response to other organism"/>
    <property type="evidence" value="ECO:0007669"/>
    <property type="project" value="TreeGrafter"/>
</dbReference>
<dbReference type="EMBL" id="BQKI01000001">
    <property type="protein sequence ID" value="GJM85551.1"/>
    <property type="molecule type" value="Genomic_DNA"/>
</dbReference>
<reference evidence="4" key="1">
    <citation type="journal article" date="2018" name="DNA Res.">
        <title>Multiple hybrid de novo genome assembly of finger millet, an orphan allotetraploid crop.</title>
        <authorList>
            <person name="Hatakeyama M."/>
            <person name="Aluri S."/>
            <person name="Balachadran M.T."/>
            <person name="Sivarajan S.R."/>
            <person name="Patrignani A."/>
            <person name="Gruter S."/>
            <person name="Poveda L."/>
            <person name="Shimizu-Inatsugi R."/>
            <person name="Baeten J."/>
            <person name="Francoijs K.J."/>
            <person name="Nataraja K.N."/>
            <person name="Reddy Y.A.N."/>
            <person name="Phadnis S."/>
            <person name="Ravikumar R.L."/>
            <person name="Schlapbach R."/>
            <person name="Sreeman S.M."/>
            <person name="Shimizu K.K."/>
        </authorList>
    </citation>
    <scope>NUCLEOTIDE SEQUENCE</scope>
</reference>
<keyword evidence="6" id="KW-1185">Reference proteome</keyword>
<comment type="caution">
    <text evidence="4">The sequence shown here is derived from an EMBL/GenBank/DDBJ whole genome shotgun (WGS) entry which is preliminary data.</text>
</comment>
<dbReference type="InterPro" id="IPR042197">
    <property type="entry name" value="Apaf_helical"/>
</dbReference>
<dbReference type="SUPFAM" id="SSF52058">
    <property type="entry name" value="L domain-like"/>
    <property type="match status" value="1"/>
</dbReference>
<dbReference type="GO" id="GO:0043531">
    <property type="term" value="F:ADP binding"/>
    <property type="evidence" value="ECO:0007669"/>
    <property type="project" value="InterPro"/>
</dbReference>
<feature type="domain" description="NB-ARC" evidence="2">
    <location>
        <begin position="154"/>
        <end position="328"/>
    </location>
</feature>
<evidence type="ECO:0008006" key="7">
    <source>
        <dbReference type="Google" id="ProtNLM"/>
    </source>
</evidence>
<dbReference type="PANTHER" id="PTHR23155">
    <property type="entry name" value="DISEASE RESISTANCE PROTEIN RP"/>
    <property type="match status" value="1"/>
</dbReference>
<dbReference type="InterPro" id="IPR001611">
    <property type="entry name" value="Leu-rich_rpt"/>
</dbReference>
<organism evidence="4 6">
    <name type="scientific">Eleusine coracana subsp. coracana</name>
    <dbReference type="NCBI Taxonomy" id="191504"/>
    <lineage>
        <taxon>Eukaryota</taxon>
        <taxon>Viridiplantae</taxon>
        <taxon>Streptophyta</taxon>
        <taxon>Embryophyta</taxon>
        <taxon>Tracheophyta</taxon>
        <taxon>Spermatophyta</taxon>
        <taxon>Magnoliopsida</taxon>
        <taxon>Liliopsida</taxon>
        <taxon>Poales</taxon>
        <taxon>Poaceae</taxon>
        <taxon>PACMAD clade</taxon>
        <taxon>Chloridoideae</taxon>
        <taxon>Cynodonteae</taxon>
        <taxon>Eleusininae</taxon>
        <taxon>Eleusine</taxon>
    </lineage>
</organism>
<dbReference type="Gene3D" id="3.40.50.300">
    <property type="entry name" value="P-loop containing nucleotide triphosphate hydrolases"/>
    <property type="match status" value="1"/>
</dbReference>
<sequence length="735" mass="82052">MASQEKRVFVANLKASLESFLFAARRLAKSALAPLGPSSEPCALVDDDQLRRLEAKLQRVRAALRTTPSASLRTPPESPPSSGSASSATLNAASRTSSRSSLGLKIKKIWEKYEEIASDREALRLTPEDGVVRPCSSARPPTSSLSSGELYGREDDLQRLLELLLSGECGGRVFTVVSVVGMAGVGKTALVQHACSDRRVRDFFDCYVWIYSGQGVDVVSVTKTMVQACGRDTRDITELRLLQGLLVDLLKGKRFLIVLDEVWSIERSVWELLEVPLRVALQGSRVIITSRNAEVGMIMGCDQRHQLRLNCLSDANCWLICKSYAFDVNKMQVCPKLASQSEEIGKRCKGLPLVAKTVGGLIRCNPDGEKWWELLQSDVWSTDELVNEILPVARLSYDHLPPHLRKCFAYFSVFPKGFVFDKEELIRLWMAQADGSSLYVKIPYDLFLHLECLRTLDVSNTSINEIPSSIGNLIHLRYLGLQNTKLERIPESVCGLLNLQTLDLKHSHYLNELPRGIRYLINLRHLELPVSEYPSISIPSELELLTGLQTLNAFHVADNSVDCSISGLRYLANLSGELHISGLMNIRCVQDAVDAHMCNKLKLRKLVLNCWSLAARSQSLDVHTSNLVLDKLQPHANLEDLNIKGYCGDKFPPWLGDSCFIKLTSVILEGCENCYVLPALGQLPSLKYLVIQQMEKVEIIGRELIGHGGMQDRGFPALERLDIRKMYDLEIYGTE</sequence>
<dbReference type="SUPFAM" id="SSF52540">
    <property type="entry name" value="P-loop containing nucleoside triphosphate hydrolases"/>
    <property type="match status" value="1"/>
</dbReference>
<dbReference type="InterPro" id="IPR027417">
    <property type="entry name" value="P-loop_NTPase"/>
</dbReference>
<evidence type="ECO:0000259" key="3">
    <source>
        <dbReference type="Pfam" id="PF25019"/>
    </source>
</evidence>
<dbReference type="PRINTS" id="PR00364">
    <property type="entry name" value="DISEASERSIST"/>
</dbReference>
<dbReference type="Proteomes" id="UP001054889">
    <property type="component" value="Unassembled WGS sequence"/>
</dbReference>
<evidence type="ECO:0000313" key="5">
    <source>
        <dbReference type="EMBL" id="GJM86179.1"/>
    </source>
</evidence>
<evidence type="ECO:0000259" key="2">
    <source>
        <dbReference type="Pfam" id="PF00931"/>
    </source>
</evidence>
<dbReference type="Gene3D" id="1.10.8.430">
    <property type="entry name" value="Helical domain of apoptotic protease-activating factors"/>
    <property type="match status" value="1"/>
</dbReference>
<dbReference type="InterPro" id="IPR056789">
    <property type="entry name" value="LRR_R13L1-DRL21"/>
</dbReference>
<dbReference type="InterPro" id="IPR032675">
    <property type="entry name" value="LRR_dom_sf"/>
</dbReference>
<proteinExistence type="predicted"/>
<dbReference type="Gene3D" id="3.80.10.10">
    <property type="entry name" value="Ribonuclease Inhibitor"/>
    <property type="match status" value="1"/>
</dbReference>
<evidence type="ECO:0000256" key="1">
    <source>
        <dbReference type="SAM" id="MobiDB-lite"/>
    </source>
</evidence>
<feature type="domain" description="R13L1/DRL21-like LRR repeat region" evidence="3">
    <location>
        <begin position="565"/>
        <end position="694"/>
    </location>
</feature>
<dbReference type="InterPro" id="IPR044974">
    <property type="entry name" value="Disease_R_plants"/>
</dbReference>
<name>A0AAV5BH59_ELECO</name>
<feature type="region of interest" description="Disordered" evidence="1">
    <location>
        <begin position="64"/>
        <end position="93"/>
    </location>
</feature>
<dbReference type="EMBL" id="BQKI01000001">
    <property type="protein sequence ID" value="GJM86179.1"/>
    <property type="molecule type" value="Genomic_DNA"/>
</dbReference>
<evidence type="ECO:0000313" key="6">
    <source>
        <dbReference type="Proteomes" id="UP001054889"/>
    </source>
</evidence>
<accession>A0AAV5BH59</accession>
<gene>
    <name evidence="4" type="primary">ga01325</name>
    <name evidence="5" type="synonym">ga02012</name>
    <name evidence="4" type="ORF">PR202_ga01325</name>
    <name evidence="5" type="ORF">PR202_ga02012</name>
</gene>